<feature type="compositionally biased region" description="Basic and acidic residues" evidence="2">
    <location>
        <begin position="964"/>
        <end position="978"/>
    </location>
</feature>
<proteinExistence type="predicted"/>
<protein>
    <submittedName>
        <fullName evidence="3">MPP9 phase</fullName>
    </submittedName>
</protein>
<keyword evidence="1" id="KW-0175">Coiled coil</keyword>
<dbReference type="PANTHER" id="PTHR14926:SF1">
    <property type="entry name" value="M-PHASE PHOSPHOPROTEIN 9"/>
    <property type="match status" value="1"/>
</dbReference>
<accession>A0A7K8JQT4</accession>
<feature type="coiled-coil region" evidence="1">
    <location>
        <begin position="696"/>
        <end position="863"/>
    </location>
</feature>
<feature type="compositionally biased region" description="Low complexity" evidence="2">
    <location>
        <begin position="1013"/>
        <end position="1026"/>
    </location>
</feature>
<feature type="compositionally biased region" description="Polar residues" evidence="2">
    <location>
        <begin position="487"/>
        <end position="500"/>
    </location>
</feature>
<evidence type="ECO:0000313" key="4">
    <source>
        <dbReference type="Proteomes" id="UP000533896"/>
    </source>
</evidence>
<dbReference type="Proteomes" id="UP000533896">
    <property type="component" value="Unassembled WGS sequence"/>
</dbReference>
<dbReference type="AlphaFoldDB" id="A0A7K8JQT4"/>
<dbReference type="PANTHER" id="PTHR14926">
    <property type="entry name" value="M-PHASE PHOSPHOPROTEIN 9"/>
    <property type="match status" value="1"/>
</dbReference>
<feature type="region of interest" description="Disordered" evidence="2">
    <location>
        <begin position="484"/>
        <end position="570"/>
    </location>
</feature>
<reference evidence="3 4" key="1">
    <citation type="submission" date="2019-09" db="EMBL/GenBank/DDBJ databases">
        <title>Bird 10,000 Genomes (B10K) Project - Family phase.</title>
        <authorList>
            <person name="Zhang G."/>
        </authorList>
    </citation>
    <scope>NUCLEOTIDE SEQUENCE [LARGE SCALE GENOMIC DNA]</scope>
    <source>
        <strain evidence="3">B10K-CU-031-23</strain>
    </source>
</reference>
<feature type="region of interest" description="Disordered" evidence="2">
    <location>
        <begin position="205"/>
        <end position="226"/>
    </location>
</feature>
<dbReference type="InterPro" id="IPR026636">
    <property type="entry name" value="MPHOSPH9"/>
</dbReference>
<dbReference type="EMBL" id="VWYV01000169">
    <property type="protein sequence ID" value="NXE07141.1"/>
    <property type="molecule type" value="Genomic_DNA"/>
</dbReference>
<sequence>YARLPSTTFSDTARRAAALANPLAAARVLSRVANQSGRRGLARSRRPMIELGSGLGALYPTTFETGPPIGGKEAAGRACLSPNGRWRRPLSGRCGRLLAGSQTCGSPSSNPNGVSGYSGNTRSLLTPGSVELLASFMQDIQHIGNADSEIAKNCETRWLQLLRLVEKQCQEQIVAQQEHFHHQIQLIQDEIRQLVKLQTSNSGAGKSRSLPAKLTDTFSSPESEMGMRSEIFEENECIVNQLRSNEAESQPRASDLHQECFANDASMNSGYGTLSASELNPSKSNGISKCTDYAEKTSQGQGDAAVLQSDAAVASVQNKRELFPARTEENLSSGRTDIVVSPAEFEQKVDEARCGKKASKSLTSWAQKLKQSQPKRINAGEVCVNSMQENEQAKKLPLENTNLTDAALPPYTFYLNQPKESPNSLVSEASGLSYWKLDEKEMYHSLPENFRSEFADVFSTKLSSADETKLSSLKDIYHKRQKENKQLPDQNFMPSSQSSHPPEILTLDPTLHMKPGQQNPGRCFFSIPEETTPFSPDSMAEPGFSSHCDTDSFSQTSNSSQLDGSPKYPASSRAVHVDLWRNDPFQNENQTSCPFPVAYTDANNDNLVNAEEEETLTLTPSSLTQCADSSLPEYSLSVTSVEDPVIMSKIRQNLREKHARHIADLRAYYDSEIQSLKQQLEASHKTASSEDLKKINQDLADRCDQLDAALNEASARIKALENKNSMLEKQVADWRERFYAVSNTSKVLQERVEETRTSNKEKDNTISRLKLRLKDLEEALEKAYKLSDNKNTRLKEENKMFQNLLGEYESLGKEHERVKDTLNTTENRLLDANTQISDLKRTISKLEAQLKQVEHENMQKLRHITESRLRTSCANKLATPDVSRRKWLIPGAEYSIFTGQPLEVQESPKDNRLEETYVPSRHHSPPEKDSSQDGSSITTIEKKEREMSEAPIIKAFKELEEGKGFKDWGTQTEKEDTSAKTSNRRQTVGFVETSLVANRSPEKGKDHRPKRYSSPSGQRSSSLPPSNRKSNTPTTREIMLAPVSVTYSPKRSPKENLSPGFSHLLSKNENTVTRFDVLLDDVEAGPPSTSQHNNPRKRLQFLSLDDVEGVRHGSYAESVNPGMKKATAWDESSVAQKHEPVLSSCEEDFKYAARIKTLAETERLFDELTQEKQQAKIIFILNRIPSSGGRMTLHARLNQEALEDHLERINRDLGSIRMTLKRFHVLRTSANL</sequence>
<organism evidence="3 4">
    <name type="scientific">Lophotis ruficrista</name>
    <dbReference type="NCBI Taxonomy" id="172689"/>
    <lineage>
        <taxon>Eukaryota</taxon>
        <taxon>Metazoa</taxon>
        <taxon>Chordata</taxon>
        <taxon>Craniata</taxon>
        <taxon>Vertebrata</taxon>
        <taxon>Euteleostomi</taxon>
        <taxon>Archelosauria</taxon>
        <taxon>Archosauria</taxon>
        <taxon>Dinosauria</taxon>
        <taxon>Saurischia</taxon>
        <taxon>Theropoda</taxon>
        <taxon>Coelurosauria</taxon>
        <taxon>Aves</taxon>
        <taxon>Neognathae</taxon>
        <taxon>Neoaves</taxon>
        <taxon>Otidimorphae</taxon>
        <taxon>Otidiformes</taxon>
        <taxon>Otididae</taxon>
        <taxon>Lophotis</taxon>
    </lineage>
</organism>
<comment type="caution">
    <text evidence="3">The sequence shown here is derived from an EMBL/GenBank/DDBJ whole genome shotgun (WGS) entry which is preliminary data.</text>
</comment>
<gene>
    <name evidence="3" type="primary">Mphosph9</name>
    <name evidence="3" type="ORF">LOPRUF_R06279</name>
</gene>
<name>A0A7K8JQT4_9AVES</name>
<evidence type="ECO:0000256" key="1">
    <source>
        <dbReference type="SAM" id="Coils"/>
    </source>
</evidence>
<feature type="region of interest" description="Disordered" evidence="2">
    <location>
        <begin position="916"/>
        <end position="936"/>
    </location>
</feature>
<feature type="non-terminal residue" evidence="3">
    <location>
        <position position="1232"/>
    </location>
</feature>
<evidence type="ECO:0000313" key="3">
    <source>
        <dbReference type="EMBL" id="NXE07141.1"/>
    </source>
</evidence>
<feature type="region of interest" description="Disordered" evidence="2">
    <location>
        <begin position="964"/>
        <end position="1038"/>
    </location>
</feature>
<dbReference type="GO" id="GO:0005814">
    <property type="term" value="C:centriole"/>
    <property type="evidence" value="ECO:0007669"/>
    <property type="project" value="TreeGrafter"/>
</dbReference>
<keyword evidence="4" id="KW-1185">Reference proteome</keyword>
<feature type="compositionally biased region" description="Polar residues" evidence="2">
    <location>
        <begin position="551"/>
        <end position="563"/>
    </location>
</feature>
<feature type="non-terminal residue" evidence="3">
    <location>
        <position position="1"/>
    </location>
</feature>
<evidence type="ECO:0000256" key="2">
    <source>
        <dbReference type="SAM" id="MobiDB-lite"/>
    </source>
</evidence>
<dbReference type="OrthoDB" id="6288856at2759"/>